<gene>
    <name evidence="3" type="ORF">CBP31_01765</name>
</gene>
<keyword evidence="4" id="KW-1185">Reference proteome</keyword>
<dbReference type="PRINTS" id="PR00412">
    <property type="entry name" value="EPOXHYDRLASE"/>
</dbReference>
<evidence type="ECO:0000259" key="2">
    <source>
        <dbReference type="Pfam" id="PF00561"/>
    </source>
</evidence>
<evidence type="ECO:0000256" key="1">
    <source>
        <dbReference type="ARBA" id="ARBA00022801"/>
    </source>
</evidence>
<name>A0A1Y0D9Q3_9GAMM</name>
<dbReference type="Pfam" id="PF00561">
    <property type="entry name" value="Abhydrolase_1"/>
    <property type="match status" value="1"/>
</dbReference>
<dbReference type="Proteomes" id="UP000243937">
    <property type="component" value="Chromosome"/>
</dbReference>
<dbReference type="InterPro" id="IPR029058">
    <property type="entry name" value="AB_hydrolase_fold"/>
</dbReference>
<evidence type="ECO:0000313" key="3">
    <source>
        <dbReference type="EMBL" id="ART83896.1"/>
    </source>
</evidence>
<dbReference type="AlphaFoldDB" id="A0A1Y0D9Q3"/>
<dbReference type="EMBL" id="CP021377">
    <property type="protein sequence ID" value="ART83896.1"/>
    <property type="molecule type" value="Genomic_DNA"/>
</dbReference>
<proteinExistence type="predicted"/>
<protein>
    <submittedName>
        <fullName evidence="3">Alpha/beta hydrolase</fullName>
    </submittedName>
</protein>
<dbReference type="OrthoDB" id="9808398at2"/>
<dbReference type="GO" id="GO:0016787">
    <property type="term" value="F:hydrolase activity"/>
    <property type="evidence" value="ECO:0007669"/>
    <property type="project" value="UniProtKB-KW"/>
</dbReference>
<dbReference type="Gene3D" id="3.40.50.1820">
    <property type="entry name" value="alpha/beta hydrolase"/>
    <property type="match status" value="1"/>
</dbReference>
<dbReference type="PANTHER" id="PTHR46118:SF4">
    <property type="entry name" value="PROTEIN ABHD11"/>
    <property type="match status" value="1"/>
</dbReference>
<sequence>MQLNFRRQGQGQTVILIHGLFGNLDNLNGLAKALAEHYDVVSVDVRNHGLSPRSAQMNYQLMAQDILTLIEQLEICQPRLVGHSMGGKIAMMTAGLAPDLIAGIVVADMAPVAYTQARHTEVFAGLTAVAAADCANRKEADVILAQHIQLPGVRQFLLKSFVPKTTDAGESGSWRFNVPALLEQYPHIMSWPGVEPAYLGPVLFIKGGESDYLLPEYQAEVVAQFPRATAKVIPDTGHWLHAEQPQLFNRLVMDFLGKVS</sequence>
<evidence type="ECO:0000313" key="4">
    <source>
        <dbReference type="Proteomes" id="UP000243937"/>
    </source>
</evidence>
<dbReference type="KEGG" id="opf:CBP31_01765"/>
<dbReference type="RefSeq" id="WP_087038572.1">
    <property type="nucleotide sequence ID" value="NZ_CP021377.1"/>
</dbReference>
<keyword evidence="1 3" id="KW-0378">Hydrolase</keyword>
<dbReference type="SUPFAM" id="SSF53474">
    <property type="entry name" value="alpha/beta-Hydrolases"/>
    <property type="match status" value="1"/>
</dbReference>
<dbReference type="InterPro" id="IPR000639">
    <property type="entry name" value="Epox_hydrolase-like"/>
</dbReference>
<feature type="domain" description="AB hydrolase-1" evidence="2">
    <location>
        <begin position="13"/>
        <end position="244"/>
    </location>
</feature>
<reference evidence="3 4" key="1">
    <citation type="journal article" date="2014" name="Int. J. Syst. Evol. Microbiol.">
        <title>Oceanisphaera profunda sp. nov., a marine bacterium isolated from deep-sea sediment, and emended description of the genus Oceanisphaera.</title>
        <authorList>
            <person name="Xu Z."/>
            <person name="Zhang X.Y."/>
            <person name="Su H.N."/>
            <person name="Yu Z.C."/>
            <person name="Liu C."/>
            <person name="Li H."/>
            <person name="Chen X.L."/>
            <person name="Song X.Y."/>
            <person name="Xie B.B."/>
            <person name="Qin Q.L."/>
            <person name="Zhou B.C."/>
            <person name="Shi M."/>
            <person name="Huang Y."/>
            <person name="Zhang Y.Z."/>
        </authorList>
    </citation>
    <scope>NUCLEOTIDE SEQUENCE [LARGE SCALE GENOMIC DNA]</scope>
    <source>
        <strain evidence="3 4">SM1222</strain>
    </source>
</reference>
<organism evidence="3 4">
    <name type="scientific">Oceanisphaera profunda</name>
    <dbReference type="NCBI Taxonomy" id="1416627"/>
    <lineage>
        <taxon>Bacteria</taxon>
        <taxon>Pseudomonadati</taxon>
        <taxon>Pseudomonadota</taxon>
        <taxon>Gammaproteobacteria</taxon>
        <taxon>Aeromonadales</taxon>
        <taxon>Aeromonadaceae</taxon>
        <taxon>Oceanisphaera</taxon>
    </lineage>
</organism>
<dbReference type="InterPro" id="IPR000073">
    <property type="entry name" value="AB_hydrolase_1"/>
</dbReference>
<accession>A0A1Y0D9Q3</accession>
<dbReference type="PANTHER" id="PTHR46118">
    <property type="entry name" value="PROTEIN ABHD11"/>
    <property type="match status" value="1"/>
</dbReference>